<keyword evidence="1" id="KW-0812">Transmembrane</keyword>
<keyword evidence="1" id="KW-0472">Membrane</keyword>
<dbReference type="EMBL" id="CP048739">
    <property type="protein sequence ID" value="QIB73980.1"/>
    <property type="molecule type" value="Genomic_DNA"/>
</dbReference>
<reference evidence="2 3" key="1">
    <citation type="submission" date="2020-02" db="EMBL/GenBank/DDBJ databases">
        <title>Whole genome sequence of Halogeometricum borinquense strain wsp4.</title>
        <authorList>
            <person name="Verma D.K."/>
            <person name="Gopal K."/>
            <person name="Prasad E.S."/>
        </authorList>
    </citation>
    <scope>NUCLEOTIDE SEQUENCE [LARGE SCALE GENOMIC DNA]</scope>
    <source>
        <strain evidence="3">wsp4</strain>
    </source>
</reference>
<feature type="transmembrane region" description="Helical" evidence="1">
    <location>
        <begin position="68"/>
        <end position="86"/>
    </location>
</feature>
<evidence type="ECO:0000313" key="3">
    <source>
        <dbReference type="Proteomes" id="UP000465846"/>
    </source>
</evidence>
<evidence type="ECO:0000256" key="1">
    <source>
        <dbReference type="SAM" id="Phobius"/>
    </source>
</evidence>
<dbReference type="InterPro" id="IPR007404">
    <property type="entry name" value="YdjM-like"/>
</dbReference>
<dbReference type="Pfam" id="PF04307">
    <property type="entry name" value="YdjM"/>
    <property type="match status" value="1"/>
</dbReference>
<name>A0A6C0UFI7_9EURY</name>
<protein>
    <submittedName>
        <fullName evidence="2">Metal-dependent hydrolase</fullName>
    </submittedName>
</protein>
<dbReference type="RefSeq" id="WP_163485954.1">
    <property type="nucleotide sequence ID" value="NZ_CP048739.1"/>
</dbReference>
<proteinExistence type="predicted"/>
<feature type="transmembrane region" description="Helical" evidence="1">
    <location>
        <begin position="6"/>
        <end position="24"/>
    </location>
</feature>
<sequence length="192" mass="21316">MAFESTAMWPWGHLAFAYVLYSSFFRLRYRLPPTWPAVALLALGSQAPDLIDKPLAWTLSLLPSGRSFAHSLVLGTIIVVIAVAVIRRLDLPGEKAFVIGYYSHLVGDSYRPVLTGKFHELAFLLWPFTSLNTGDEPTVGIVHYLLHVQLDGQVVMELGFAGVVVLWWVLDGAPGVTAVWNAMRRRITRPAS</sequence>
<evidence type="ECO:0000313" key="2">
    <source>
        <dbReference type="EMBL" id="QIB73980.1"/>
    </source>
</evidence>
<gene>
    <name evidence="2" type="ORF">G3I44_06540</name>
</gene>
<accession>A0A6C0UFI7</accession>
<keyword evidence="1" id="KW-1133">Transmembrane helix</keyword>
<organism evidence="2 3">
    <name type="scientific">Halogeometricum borinquense</name>
    <dbReference type="NCBI Taxonomy" id="60847"/>
    <lineage>
        <taxon>Archaea</taxon>
        <taxon>Methanobacteriati</taxon>
        <taxon>Methanobacteriota</taxon>
        <taxon>Stenosarchaea group</taxon>
        <taxon>Halobacteria</taxon>
        <taxon>Halobacteriales</taxon>
        <taxon>Haloferacaceae</taxon>
        <taxon>Halogeometricum</taxon>
    </lineage>
</organism>
<dbReference type="AlphaFoldDB" id="A0A6C0UFI7"/>
<dbReference type="GO" id="GO:0016787">
    <property type="term" value="F:hydrolase activity"/>
    <property type="evidence" value="ECO:0007669"/>
    <property type="project" value="UniProtKB-KW"/>
</dbReference>
<keyword evidence="2" id="KW-0378">Hydrolase</keyword>
<dbReference type="Proteomes" id="UP000465846">
    <property type="component" value="Chromosome"/>
</dbReference>
<dbReference type="GeneID" id="44079043"/>